<name>A0A4R8LZV2_9BURK</name>
<evidence type="ECO:0000313" key="2">
    <source>
        <dbReference type="EMBL" id="TDY54062.1"/>
    </source>
</evidence>
<protein>
    <submittedName>
        <fullName evidence="2">Uncharacterized protein</fullName>
    </submittedName>
</protein>
<dbReference type="EMBL" id="SORE01000002">
    <property type="protein sequence ID" value="TDY54062.1"/>
    <property type="molecule type" value="Genomic_DNA"/>
</dbReference>
<keyword evidence="1" id="KW-0472">Membrane</keyword>
<keyword evidence="3" id="KW-1185">Reference proteome</keyword>
<comment type="caution">
    <text evidence="2">The sequence shown here is derived from an EMBL/GenBank/DDBJ whole genome shotgun (WGS) entry which is preliminary data.</text>
</comment>
<accession>A0A4R8LZV2</accession>
<evidence type="ECO:0000256" key="1">
    <source>
        <dbReference type="SAM" id="Phobius"/>
    </source>
</evidence>
<dbReference type="OrthoDB" id="9104307at2"/>
<organism evidence="2 3">
    <name type="scientific">Paraburkholderia rhizosphaerae</name>
    <dbReference type="NCBI Taxonomy" id="480658"/>
    <lineage>
        <taxon>Bacteria</taxon>
        <taxon>Pseudomonadati</taxon>
        <taxon>Pseudomonadota</taxon>
        <taxon>Betaproteobacteria</taxon>
        <taxon>Burkholderiales</taxon>
        <taxon>Burkholderiaceae</taxon>
        <taxon>Paraburkholderia</taxon>
    </lineage>
</organism>
<dbReference type="Proteomes" id="UP000295509">
    <property type="component" value="Unassembled WGS sequence"/>
</dbReference>
<evidence type="ECO:0000313" key="3">
    <source>
        <dbReference type="Proteomes" id="UP000295509"/>
    </source>
</evidence>
<reference evidence="2 3" key="1">
    <citation type="submission" date="2019-03" db="EMBL/GenBank/DDBJ databases">
        <title>Genomic Encyclopedia of Type Strains, Phase III (KMG-III): the genomes of soil and plant-associated and newly described type strains.</title>
        <authorList>
            <person name="Whitman W."/>
        </authorList>
    </citation>
    <scope>NUCLEOTIDE SEQUENCE [LARGE SCALE GENOMIC DNA]</scope>
    <source>
        <strain evidence="2 3">LMG 29544</strain>
    </source>
</reference>
<keyword evidence="1" id="KW-1133">Transmembrane helix</keyword>
<feature type="transmembrane region" description="Helical" evidence="1">
    <location>
        <begin position="22"/>
        <end position="45"/>
    </location>
</feature>
<dbReference type="RefSeq" id="WP_134190204.1">
    <property type="nucleotide sequence ID" value="NZ_JBHLUW010000035.1"/>
</dbReference>
<feature type="transmembrane region" description="Helical" evidence="1">
    <location>
        <begin position="51"/>
        <end position="70"/>
    </location>
</feature>
<sequence length="79" mass="8383">MHEPVAVSSPAKFARALGVVDALSVAIAGFALFAGTRAFTFLALVALRDPVLGGSGLMLLALVGWIRWCCRHMVKGTWL</sequence>
<proteinExistence type="predicted"/>
<gene>
    <name evidence="2" type="ORF">BX592_102209</name>
</gene>
<keyword evidence="1" id="KW-0812">Transmembrane</keyword>
<dbReference type="AlphaFoldDB" id="A0A4R8LZV2"/>